<dbReference type="AlphaFoldDB" id="A0A1T4V409"/>
<dbReference type="STRING" id="83771.SAMN02910357_00501"/>
<keyword evidence="2" id="KW-0808">Transferase</keyword>
<dbReference type="InterPro" id="IPR002376">
    <property type="entry name" value="Formyl_transf_N"/>
</dbReference>
<keyword evidence="3" id="KW-1185">Reference proteome</keyword>
<evidence type="ECO:0000313" key="3">
    <source>
        <dbReference type="Proteomes" id="UP000242432"/>
    </source>
</evidence>
<dbReference type="SUPFAM" id="SSF53328">
    <property type="entry name" value="Formyltransferase"/>
    <property type="match status" value="1"/>
</dbReference>
<dbReference type="EMBL" id="FUXX01000008">
    <property type="protein sequence ID" value="SKA59723.1"/>
    <property type="molecule type" value="Genomic_DNA"/>
</dbReference>
<dbReference type="Gene3D" id="3.40.50.170">
    <property type="entry name" value="Formyl transferase, N-terminal domain"/>
    <property type="match status" value="1"/>
</dbReference>
<proteinExistence type="predicted"/>
<dbReference type="Proteomes" id="UP000242432">
    <property type="component" value="Unassembled WGS sequence"/>
</dbReference>
<evidence type="ECO:0000259" key="1">
    <source>
        <dbReference type="Pfam" id="PF00551"/>
    </source>
</evidence>
<name>A0A1T4V409_9GAMM</name>
<reference evidence="3" key="1">
    <citation type="submission" date="2017-02" db="EMBL/GenBank/DDBJ databases">
        <authorList>
            <person name="Varghese N."/>
            <person name="Submissions S."/>
        </authorList>
    </citation>
    <scope>NUCLEOTIDE SEQUENCE [LARGE SCALE GENOMIC DNA]</scope>
    <source>
        <strain evidence="3">DSM 3072</strain>
    </source>
</reference>
<dbReference type="GO" id="GO:0016740">
    <property type="term" value="F:transferase activity"/>
    <property type="evidence" value="ECO:0007669"/>
    <property type="project" value="UniProtKB-KW"/>
</dbReference>
<accession>A0A1T4V409</accession>
<gene>
    <name evidence="2" type="ORF">SAMN02745213_00728</name>
</gene>
<dbReference type="RefSeq" id="WP_200805009.1">
    <property type="nucleotide sequence ID" value="NZ_FUXX01000008.1"/>
</dbReference>
<evidence type="ECO:0000313" key="2">
    <source>
        <dbReference type="EMBL" id="SKA59723.1"/>
    </source>
</evidence>
<sequence>MKKVVLLCGSHPRHLYVANELLNQNMLAGMVMEIRESFEPIPPAALSEQDKENFILHFNRRAESENRFFKKTDPAIFKEHIPFLEVNLEELNSDKTYEFVKSLKADLMISYGIHKLDDKFLSLHQRNNFNIHGGLSPWFKGNTTLFWPFYMLRPNWAGITIHRLTQKLDGGEILHQSLPELQFGDTMHDVANKAVIQATDDLMRIIQMHDNGKELICHEQKGNGKLFLSDDWSPQTLRVIYNLFNDRIVDMFLKGEITSNPPKIVNFFSEN</sequence>
<protein>
    <submittedName>
        <fullName evidence="2">Formyl transferase</fullName>
    </submittedName>
</protein>
<dbReference type="InterPro" id="IPR036477">
    <property type="entry name" value="Formyl_transf_N_sf"/>
</dbReference>
<dbReference type="Pfam" id="PF00551">
    <property type="entry name" value="Formyl_trans_N"/>
    <property type="match status" value="1"/>
</dbReference>
<organism evidence="2 3">
    <name type="scientific">Succinivibrio dextrinosolvens DSM 3072</name>
    <dbReference type="NCBI Taxonomy" id="1123324"/>
    <lineage>
        <taxon>Bacteria</taxon>
        <taxon>Pseudomonadati</taxon>
        <taxon>Pseudomonadota</taxon>
        <taxon>Gammaproteobacteria</taxon>
        <taxon>Aeromonadales</taxon>
        <taxon>Succinivibrionaceae</taxon>
        <taxon>Succinivibrio</taxon>
    </lineage>
</organism>
<feature type="domain" description="Formyl transferase N-terminal" evidence="1">
    <location>
        <begin position="76"/>
        <end position="195"/>
    </location>
</feature>